<evidence type="ECO:0000313" key="1">
    <source>
        <dbReference type="EMBL" id="CAI8594737.1"/>
    </source>
</evidence>
<reference evidence="1 2" key="1">
    <citation type="submission" date="2023-01" db="EMBL/GenBank/DDBJ databases">
        <authorList>
            <person name="Kreplak J."/>
        </authorList>
    </citation>
    <scope>NUCLEOTIDE SEQUENCE [LARGE SCALE GENOMIC DNA]</scope>
</reference>
<accession>A0AAV0ZFP4</accession>
<evidence type="ECO:0000313" key="2">
    <source>
        <dbReference type="Proteomes" id="UP001157006"/>
    </source>
</evidence>
<dbReference type="AlphaFoldDB" id="A0AAV0ZFP4"/>
<dbReference type="Proteomes" id="UP001157006">
    <property type="component" value="Chromosome 1S"/>
</dbReference>
<gene>
    <name evidence="1" type="ORF">VFH_I155880</name>
</gene>
<protein>
    <submittedName>
        <fullName evidence="1">Uncharacterized protein</fullName>
    </submittedName>
</protein>
<dbReference type="EMBL" id="OX451735">
    <property type="protein sequence ID" value="CAI8594737.1"/>
    <property type="molecule type" value="Genomic_DNA"/>
</dbReference>
<proteinExistence type="predicted"/>
<keyword evidence="2" id="KW-1185">Reference proteome</keyword>
<organism evidence="1 2">
    <name type="scientific">Vicia faba</name>
    <name type="common">Broad bean</name>
    <name type="synonym">Faba vulgaris</name>
    <dbReference type="NCBI Taxonomy" id="3906"/>
    <lineage>
        <taxon>Eukaryota</taxon>
        <taxon>Viridiplantae</taxon>
        <taxon>Streptophyta</taxon>
        <taxon>Embryophyta</taxon>
        <taxon>Tracheophyta</taxon>
        <taxon>Spermatophyta</taxon>
        <taxon>Magnoliopsida</taxon>
        <taxon>eudicotyledons</taxon>
        <taxon>Gunneridae</taxon>
        <taxon>Pentapetalae</taxon>
        <taxon>rosids</taxon>
        <taxon>fabids</taxon>
        <taxon>Fabales</taxon>
        <taxon>Fabaceae</taxon>
        <taxon>Papilionoideae</taxon>
        <taxon>50 kb inversion clade</taxon>
        <taxon>NPAAA clade</taxon>
        <taxon>Hologalegina</taxon>
        <taxon>IRL clade</taxon>
        <taxon>Fabeae</taxon>
        <taxon>Vicia</taxon>
    </lineage>
</organism>
<name>A0AAV0ZFP4_VICFA</name>
<sequence>MRKADDKYLTHGLKEKKQVVVVVSSMQPMISTSKLYTLKLSATTQASSPHDPVASAQLHFISTTAKPVEVLRSATTKSLRWIVGLKVEYRIWNKAEDKYLTHGLKEKKQVVVVISTMQPMISTSKLYTLKLSTATQASSPHDPVASAQLHFISTTAKPAEVLRSATTKSLRW</sequence>